<accession>A0A484MP47</accession>
<dbReference type="AlphaFoldDB" id="A0A484MP47"/>
<dbReference type="PROSITE" id="PS50878">
    <property type="entry name" value="RT_POL"/>
    <property type="match status" value="1"/>
</dbReference>
<dbReference type="PANTHER" id="PTHR33116">
    <property type="entry name" value="REVERSE TRANSCRIPTASE ZINC-BINDING DOMAIN-CONTAINING PROTEIN-RELATED-RELATED"/>
    <property type="match status" value="1"/>
</dbReference>
<name>A0A484MP47_9ASTE</name>
<evidence type="ECO:0000259" key="1">
    <source>
        <dbReference type="PROSITE" id="PS50878"/>
    </source>
</evidence>
<dbReference type="Pfam" id="PF00078">
    <property type="entry name" value="RVT_1"/>
    <property type="match status" value="1"/>
</dbReference>
<gene>
    <name evidence="2" type="ORF">CCAM_LOCUS31470</name>
</gene>
<dbReference type="PANTHER" id="PTHR33116:SF80">
    <property type="entry name" value="REVERSE TRANSCRIPTASE ZINC-BINDING DOMAIN-CONTAINING PROTEIN"/>
    <property type="match status" value="1"/>
</dbReference>
<dbReference type="InterPro" id="IPR000477">
    <property type="entry name" value="RT_dom"/>
</dbReference>
<keyword evidence="3" id="KW-1185">Reference proteome</keyword>
<evidence type="ECO:0000313" key="2">
    <source>
        <dbReference type="EMBL" id="VFQ89694.1"/>
    </source>
</evidence>
<dbReference type="OrthoDB" id="1303740at2759"/>
<sequence length="234" mass="26611">MSKAFDRISWNFLITVLDKFGFNNTFQTLIQNLLHSSHFTILINGHHTKAFKPKRGLKQGDPLSPLLFILASEAFSRTIKKETASGSLSPYYLGMHYTPITHLAFADDLILFTKGDSPTVTRIKMLLSDYEDCSGQQINRGKCSFYIPKKTPLATQSRIQTILGMNKGSLPFKYLGIQIHHGINRKPYCHDILNLFDSKLKGWYHKLLSQSGRLTLIKHVLNTMPTHEESSPMQ</sequence>
<proteinExistence type="predicted"/>
<evidence type="ECO:0000313" key="3">
    <source>
        <dbReference type="Proteomes" id="UP000595140"/>
    </source>
</evidence>
<dbReference type="InterPro" id="IPR043502">
    <property type="entry name" value="DNA/RNA_pol_sf"/>
</dbReference>
<feature type="domain" description="Reverse transcriptase" evidence="1">
    <location>
        <begin position="1"/>
        <end position="179"/>
    </location>
</feature>
<protein>
    <recommendedName>
        <fullName evidence="1">Reverse transcriptase domain-containing protein</fullName>
    </recommendedName>
</protein>
<dbReference type="EMBL" id="OOIL02003814">
    <property type="protein sequence ID" value="VFQ89694.1"/>
    <property type="molecule type" value="Genomic_DNA"/>
</dbReference>
<organism evidence="2 3">
    <name type="scientific">Cuscuta campestris</name>
    <dbReference type="NCBI Taxonomy" id="132261"/>
    <lineage>
        <taxon>Eukaryota</taxon>
        <taxon>Viridiplantae</taxon>
        <taxon>Streptophyta</taxon>
        <taxon>Embryophyta</taxon>
        <taxon>Tracheophyta</taxon>
        <taxon>Spermatophyta</taxon>
        <taxon>Magnoliopsida</taxon>
        <taxon>eudicotyledons</taxon>
        <taxon>Gunneridae</taxon>
        <taxon>Pentapetalae</taxon>
        <taxon>asterids</taxon>
        <taxon>lamiids</taxon>
        <taxon>Solanales</taxon>
        <taxon>Convolvulaceae</taxon>
        <taxon>Cuscuteae</taxon>
        <taxon>Cuscuta</taxon>
        <taxon>Cuscuta subgen. Grammica</taxon>
        <taxon>Cuscuta sect. Cleistogrammica</taxon>
    </lineage>
</organism>
<dbReference type="Proteomes" id="UP000595140">
    <property type="component" value="Unassembled WGS sequence"/>
</dbReference>
<reference evidence="2 3" key="1">
    <citation type="submission" date="2018-04" db="EMBL/GenBank/DDBJ databases">
        <authorList>
            <person name="Vogel A."/>
        </authorList>
    </citation>
    <scope>NUCLEOTIDE SEQUENCE [LARGE SCALE GENOMIC DNA]</scope>
</reference>
<dbReference type="SUPFAM" id="SSF56672">
    <property type="entry name" value="DNA/RNA polymerases"/>
    <property type="match status" value="1"/>
</dbReference>